<dbReference type="WBParaSite" id="SBAD_0000113801-mRNA-1">
    <property type="protein sequence ID" value="SBAD_0000113801-mRNA-1"/>
    <property type="gene ID" value="SBAD_0000113801"/>
</dbReference>
<dbReference type="Proteomes" id="UP000270296">
    <property type="component" value="Unassembled WGS sequence"/>
</dbReference>
<proteinExistence type="predicted"/>
<protein>
    <submittedName>
        <fullName evidence="4">Transmembrane protein</fullName>
    </submittedName>
</protein>
<evidence type="ECO:0000313" key="4">
    <source>
        <dbReference type="WBParaSite" id="SBAD_0000113801-mRNA-1"/>
    </source>
</evidence>
<keyword evidence="1" id="KW-1133">Transmembrane helix</keyword>
<sequence>MLLLASAVGTPDFLALGPIVSMDNLLLFSLLLEIFRTFLPRASQTYRVLHFIVTGLGTAKYTTFSHCDEHNSMKVRTPNMPFMQIWITGLKVVSSCKREMVYRYLTILPYRSTNVREKKPMTNFACILTLVIIFQVKLTLVQVLSFFVFQNRSWGIGLYDFYSMIFSKYFLRISYIFPLLLICTSACRR</sequence>
<keyword evidence="1" id="KW-0812">Transmembrane</keyword>
<feature type="transmembrane region" description="Helical" evidence="1">
    <location>
        <begin position="169"/>
        <end position="187"/>
    </location>
</feature>
<keyword evidence="3" id="KW-1185">Reference proteome</keyword>
<accession>A0A183IBV7</accession>
<dbReference type="AlphaFoldDB" id="A0A183IBV7"/>
<organism evidence="4">
    <name type="scientific">Soboliphyme baturini</name>
    <dbReference type="NCBI Taxonomy" id="241478"/>
    <lineage>
        <taxon>Eukaryota</taxon>
        <taxon>Metazoa</taxon>
        <taxon>Ecdysozoa</taxon>
        <taxon>Nematoda</taxon>
        <taxon>Enoplea</taxon>
        <taxon>Dorylaimia</taxon>
        <taxon>Dioctophymatida</taxon>
        <taxon>Dioctophymatoidea</taxon>
        <taxon>Soboliphymatidae</taxon>
        <taxon>Soboliphyme</taxon>
    </lineage>
</organism>
<evidence type="ECO:0000313" key="3">
    <source>
        <dbReference type="Proteomes" id="UP000270296"/>
    </source>
</evidence>
<reference evidence="4" key="1">
    <citation type="submission" date="2016-06" db="UniProtKB">
        <authorList>
            <consortium name="WormBaseParasite"/>
        </authorList>
    </citation>
    <scope>IDENTIFICATION</scope>
</reference>
<dbReference type="EMBL" id="UZAM01006710">
    <property type="protein sequence ID" value="VDO93205.1"/>
    <property type="molecule type" value="Genomic_DNA"/>
</dbReference>
<evidence type="ECO:0000313" key="2">
    <source>
        <dbReference type="EMBL" id="VDO93205.1"/>
    </source>
</evidence>
<name>A0A183IBV7_9BILA</name>
<feature type="transmembrane region" description="Helical" evidence="1">
    <location>
        <begin position="13"/>
        <end position="35"/>
    </location>
</feature>
<reference evidence="2 3" key="2">
    <citation type="submission" date="2018-11" db="EMBL/GenBank/DDBJ databases">
        <authorList>
            <consortium name="Pathogen Informatics"/>
        </authorList>
    </citation>
    <scope>NUCLEOTIDE SEQUENCE [LARGE SCALE GENOMIC DNA]</scope>
</reference>
<keyword evidence="1" id="KW-0472">Membrane</keyword>
<evidence type="ECO:0000256" key="1">
    <source>
        <dbReference type="SAM" id="Phobius"/>
    </source>
</evidence>
<feature type="transmembrane region" description="Helical" evidence="1">
    <location>
        <begin position="124"/>
        <end position="149"/>
    </location>
</feature>
<gene>
    <name evidence="2" type="ORF">SBAD_LOCUS1101</name>
</gene>